<feature type="domain" description="Schlafen AlbA-2" evidence="1">
    <location>
        <begin position="220"/>
        <end position="337"/>
    </location>
</feature>
<dbReference type="EMBL" id="SMKO01000157">
    <property type="protein sequence ID" value="TDC97129.1"/>
    <property type="molecule type" value="Genomic_DNA"/>
</dbReference>
<dbReference type="InterPro" id="IPR038461">
    <property type="entry name" value="Schlafen_AlbA_2_dom_sf"/>
</dbReference>
<keyword evidence="2" id="KW-0067">ATP-binding</keyword>
<gene>
    <name evidence="2" type="ORF">E1292_37675</name>
</gene>
<dbReference type="Pfam" id="PF04326">
    <property type="entry name" value="SLFN_AlbA_2"/>
    <property type="match status" value="1"/>
</dbReference>
<sequence length="387" mass="44149">MEAMDKPSTHHRTWQDAHVSIDDATITLRTMNGREFELASDQAPSISLMELGKGIISYIQSHSPQDADHIPHAKDDRAYNFSVCIDDAAPLPWEDSPMIFVDFSNVYKCDIEFAVRSPREIPRKLLAGKLATLLEEYGFNFNTESENAARVDVRKSHDPGLYVWSIEAAIPPSTTIAQICAIRRELNYNSFFFSQSFTDPRMVYELVRTGGIGRLIGMAENEWLEVKSAPYEMKRDKQWQSELSEDVARFANSEYGGILIIGIRSEKREGRDVLKKLTPLPIDGRRVDRYHQSIDSHLHPPVDRLRIESVPYEDGEVVYILVPPQPEERKPFLVQGAFIDGRYQQGVISIVRRRGEHSIPVTAREIHAMLAAGRALLRREANPYREQ</sequence>
<keyword evidence="2" id="KW-0547">Nucleotide-binding</keyword>
<evidence type="ECO:0000259" key="1">
    <source>
        <dbReference type="Pfam" id="PF04326"/>
    </source>
</evidence>
<proteinExistence type="predicted"/>
<reference evidence="2 3" key="1">
    <citation type="submission" date="2019-03" db="EMBL/GenBank/DDBJ databases">
        <title>Draft genome sequences of novel Actinobacteria.</title>
        <authorList>
            <person name="Sahin N."/>
            <person name="Ay H."/>
            <person name="Saygin H."/>
        </authorList>
    </citation>
    <scope>NUCLEOTIDE SEQUENCE [LARGE SCALE GENOMIC DNA]</scope>
    <source>
        <strain evidence="2 3">KC310</strain>
    </source>
</reference>
<dbReference type="GO" id="GO:0005524">
    <property type="term" value="F:ATP binding"/>
    <property type="evidence" value="ECO:0007669"/>
    <property type="project" value="UniProtKB-KW"/>
</dbReference>
<organism evidence="2 3">
    <name type="scientific">Nonomuraea deserti</name>
    <dbReference type="NCBI Taxonomy" id="1848322"/>
    <lineage>
        <taxon>Bacteria</taxon>
        <taxon>Bacillati</taxon>
        <taxon>Actinomycetota</taxon>
        <taxon>Actinomycetes</taxon>
        <taxon>Streptosporangiales</taxon>
        <taxon>Streptosporangiaceae</taxon>
        <taxon>Nonomuraea</taxon>
    </lineage>
</organism>
<keyword evidence="3" id="KW-1185">Reference proteome</keyword>
<name>A0A4R4VC54_9ACTN</name>
<dbReference type="AlphaFoldDB" id="A0A4R4VC54"/>
<accession>A0A4R4VC54</accession>
<protein>
    <submittedName>
        <fullName evidence="2">ATP-binding protein</fullName>
    </submittedName>
</protein>
<comment type="caution">
    <text evidence="2">The sequence shown here is derived from an EMBL/GenBank/DDBJ whole genome shotgun (WGS) entry which is preliminary data.</text>
</comment>
<dbReference type="InterPro" id="IPR007421">
    <property type="entry name" value="Schlafen_AlbA_2_dom"/>
</dbReference>
<evidence type="ECO:0000313" key="3">
    <source>
        <dbReference type="Proteomes" id="UP000295258"/>
    </source>
</evidence>
<dbReference type="Gene3D" id="3.30.950.30">
    <property type="entry name" value="Schlafen, AAA domain"/>
    <property type="match status" value="1"/>
</dbReference>
<dbReference type="Proteomes" id="UP000295258">
    <property type="component" value="Unassembled WGS sequence"/>
</dbReference>
<evidence type="ECO:0000313" key="2">
    <source>
        <dbReference type="EMBL" id="TDC97129.1"/>
    </source>
</evidence>